<comment type="caution">
    <text evidence="7">The sequence shown here is derived from an EMBL/GenBank/DDBJ whole genome shotgun (WGS) entry which is preliminary data.</text>
</comment>
<dbReference type="Proteomes" id="UP000295399">
    <property type="component" value="Unassembled WGS sequence"/>
</dbReference>
<evidence type="ECO:0000256" key="2">
    <source>
        <dbReference type="ARBA" id="ARBA00022908"/>
    </source>
</evidence>
<dbReference type="RefSeq" id="WP_132709170.1">
    <property type="nucleotide sequence ID" value="NZ_JACIGF010000010.1"/>
</dbReference>
<dbReference type="AlphaFoldDB" id="A0A4V2SNP3"/>
<dbReference type="Gene3D" id="1.10.150.130">
    <property type="match status" value="2"/>
</dbReference>
<dbReference type="PANTHER" id="PTHR30349:SF41">
    <property type="entry name" value="INTEGRASE_RECOMBINASE PROTEIN MJ0367-RELATED"/>
    <property type="match status" value="1"/>
</dbReference>
<dbReference type="OrthoDB" id="102994at2"/>
<evidence type="ECO:0000256" key="4">
    <source>
        <dbReference type="ARBA" id="ARBA00023172"/>
    </source>
</evidence>
<dbReference type="InterPro" id="IPR050090">
    <property type="entry name" value="Tyrosine_recombinase_XerCD"/>
</dbReference>
<dbReference type="InterPro" id="IPR013762">
    <property type="entry name" value="Integrase-like_cat_sf"/>
</dbReference>
<keyword evidence="2" id="KW-0229">DNA integration</keyword>
<reference evidence="7 8" key="1">
    <citation type="submission" date="2019-03" db="EMBL/GenBank/DDBJ databases">
        <title>Genomic Encyclopedia of Type Strains, Phase IV (KMG-IV): sequencing the most valuable type-strain genomes for metagenomic binning, comparative biology and taxonomic classification.</title>
        <authorList>
            <person name="Goeker M."/>
        </authorList>
    </citation>
    <scope>NUCLEOTIDE SEQUENCE [LARGE SCALE GENOMIC DNA]</scope>
    <source>
        <strain evidence="7 8">DSM 2132</strain>
    </source>
</reference>
<feature type="domain" description="Tyr recombinase" evidence="6">
    <location>
        <begin position="278"/>
        <end position="492"/>
    </location>
</feature>
<accession>A0A4V2SNP3</accession>
<dbReference type="SUPFAM" id="SSF56349">
    <property type="entry name" value="DNA breaking-rejoining enzymes"/>
    <property type="match status" value="2"/>
</dbReference>
<proteinExistence type="inferred from homology"/>
<dbReference type="InterPro" id="IPR010998">
    <property type="entry name" value="Integrase_recombinase_N"/>
</dbReference>
<protein>
    <recommendedName>
        <fullName evidence="6">Tyr recombinase domain-containing protein</fullName>
    </recommendedName>
</protein>
<dbReference type="PANTHER" id="PTHR30349">
    <property type="entry name" value="PHAGE INTEGRASE-RELATED"/>
    <property type="match status" value="1"/>
</dbReference>
<dbReference type="GO" id="GO:0006310">
    <property type="term" value="P:DNA recombination"/>
    <property type="evidence" value="ECO:0007669"/>
    <property type="project" value="UniProtKB-KW"/>
</dbReference>
<evidence type="ECO:0000256" key="1">
    <source>
        <dbReference type="ARBA" id="ARBA00008857"/>
    </source>
</evidence>
<evidence type="ECO:0000256" key="3">
    <source>
        <dbReference type="ARBA" id="ARBA00023125"/>
    </source>
</evidence>
<keyword evidence="8" id="KW-1185">Reference proteome</keyword>
<evidence type="ECO:0000313" key="8">
    <source>
        <dbReference type="Proteomes" id="UP000295399"/>
    </source>
</evidence>
<keyword evidence="4" id="KW-0233">DNA recombination</keyword>
<comment type="similarity">
    <text evidence="1">Belongs to the 'phage' integrase family.</text>
</comment>
<sequence length="513" mass="59562">MANHTIMGGKVHVYKRGRSRYWQCSTYIAGKNRRVSTKQESLAQAKDFAEDWYLDLRGKNNRGELKSEKTFKQAAEQFLREYEVITEGQRHPGYVEGHERRLKLHLVPFFGDKGLSEVTPGLVQEYRISRLNPDNKPIEKPFKQAVRQFEKEYGFRSNHRTDREAEARLEAVKKHIVPYFSDGVAATVTPKAIEKYRDHRISEIDQEPAIAAKIVDRELGALGEMLNWMKQRSRPPSKSTMHHEIVTLRQVIKTAIRHGWLEHLPDFSPPYRKAEKIAHRAWFSQEEYRKLYEASRARTQQFKGTTRAWPNEQLHDYILFMANTGLRPDEANTLEFRDVEIVEDEGTGETILLISVRGKRGVGYCKSMANAVRPFERLVDRLRPPSDDQTDVDDTETGSGEPVWRKPQPTDLVFPANHKKQFNAILEENDLKFDREGNRRTAYSLRHTYICFRLLEGADIYQIAKNCRTSVEMIEKYYASHIATTLDASAINVRRPKRKNQSKEEDSGKRPEA</sequence>
<dbReference type="InParanoid" id="A0A4V2SNP3"/>
<dbReference type="InterPro" id="IPR002104">
    <property type="entry name" value="Integrase_catalytic"/>
</dbReference>
<evidence type="ECO:0000259" key="6">
    <source>
        <dbReference type="PROSITE" id="PS51898"/>
    </source>
</evidence>
<dbReference type="EMBL" id="SLXO01000010">
    <property type="protein sequence ID" value="TCP31946.1"/>
    <property type="molecule type" value="Genomic_DNA"/>
</dbReference>
<gene>
    <name evidence="7" type="ORF">EV659_11022</name>
</gene>
<feature type="compositionally biased region" description="Basic and acidic residues" evidence="5">
    <location>
        <begin position="501"/>
        <end position="513"/>
    </location>
</feature>
<keyword evidence="3" id="KW-0238">DNA-binding</keyword>
<dbReference type="GO" id="GO:0003677">
    <property type="term" value="F:DNA binding"/>
    <property type="evidence" value="ECO:0007669"/>
    <property type="project" value="UniProtKB-KW"/>
</dbReference>
<dbReference type="PROSITE" id="PS51898">
    <property type="entry name" value="TYR_RECOMBINASE"/>
    <property type="match status" value="1"/>
</dbReference>
<dbReference type="InterPro" id="IPR011010">
    <property type="entry name" value="DNA_brk_join_enz"/>
</dbReference>
<organism evidence="7 8">
    <name type="scientific">Rhodothalassium salexigens DSM 2132</name>
    <dbReference type="NCBI Taxonomy" id="1188247"/>
    <lineage>
        <taxon>Bacteria</taxon>
        <taxon>Pseudomonadati</taxon>
        <taxon>Pseudomonadota</taxon>
        <taxon>Alphaproteobacteria</taxon>
        <taxon>Rhodothalassiales</taxon>
        <taxon>Rhodothalassiaceae</taxon>
        <taxon>Rhodothalassium</taxon>
    </lineage>
</organism>
<evidence type="ECO:0000313" key="7">
    <source>
        <dbReference type="EMBL" id="TCP31946.1"/>
    </source>
</evidence>
<evidence type="ECO:0000256" key="5">
    <source>
        <dbReference type="SAM" id="MobiDB-lite"/>
    </source>
</evidence>
<dbReference type="GO" id="GO:0015074">
    <property type="term" value="P:DNA integration"/>
    <property type="evidence" value="ECO:0007669"/>
    <property type="project" value="UniProtKB-KW"/>
</dbReference>
<feature type="region of interest" description="Disordered" evidence="5">
    <location>
        <begin position="382"/>
        <end position="407"/>
    </location>
</feature>
<feature type="region of interest" description="Disordered" evidence="5">
    <location>
        <begin position="493"/>
        <end position="513"/>
    </location>
</feature>
<dbReference type="Gene3D" id="1.10.443.10">
    <property type="entry name" value="Intergrase catalytic core"/>
    <property type="match status" value="1"/>
</dbReference>
<name>A0A4V2SNP3_RHOSA</name>